<dbReference type="FunFam" id="3.90.79.10:FF:000020">
    <property type="entry name" value="Pre-mRNA cleavage factor Im subunit 2"/>
    <property type="match status" value="1"/>
</dbReference>
<dbReference type="InterPro" id="IPR000086">
    <property type="entry name" value="NUDIX_hydrolase_dom"/>
</dbReference>
<keyword evidence="2 6" id="KW-0507">mRNA processing</keyword>
<dbReference type="Gene3D" id="3.90.79.10">
    <property type="entry name" value="Nucleoside Triphosphate Pyrophosphohydrolase"/>
    <property type="match status" value="1"/>
</dbReference>
<evidence type="ECO:0000259" key="8">
    <source>
        <dbReference type="PROSITE" id="PS51462"/>
    </source>
</evidence>
<dbReference type="Proteomes" id="UP001445335">
    <property type="component" value="Unassembled WGS sequence"/>
</dbReference>
<evidence type="ECO:0000256" key="4">
    <source>
        <dbReference type="ARBA" id="ARBA00023242"/>
    </source>
</evidence>
<evidence type="ECO:0000256" key="5">
    <source>
        <dbReference type="ARBA" id="ARBA00054854"/>
    </source>
</evidence>
<protein>
    <recommendedName>
        <fullName evidence="6">Pre-mRNA cleavage factor Im 25 kDa subunit</fullName>
    </recommendedName>
</protein>
<evidence type="ECO:0000256" key="1">
    <source>
        <dbReference type="ARBA" id="ARBA00009710"/>
    </source>
</evidence>
<evidence type="ECO:0000256" key="6">
    <source>
        <dbReference type="PIRNR" id="PIRNR017888"/>
    </source>
</evidence>
<accession>A0AAW1S6R1</accession>
<dbReference type="GO" id="GO:0005849">
    <property type="term" value="C:mRNA cleavage factor complex"/>
    <property type="evidence" value="ECO:0007669"/>
    <property type="project" value="UniProtKB-UniRule"/>
</dbReference>
<dbReference type="InterPro" id="IPR016706">
    <property type="entry name" value="Cleav_polyA_spec_factor_su5"/>
</dbReference>
<keyword evidence="4 6" id="KW-0539">Nucleus</keyword>
<evidence type="ECO:0000256" key="3">
    <source>
        <dbReference type="ARBA" id="ARBA00022884"/>
    </source>
</evidence>
<dbReference type="EMBL" id="JALJOU010000009">
    <property type="protein sequence ID" value="KAK9842055.1"/>
    <property type="molecule type" value="Genomic_DNA"/>
</dbReference>
<comment type="similarity">
    <text evidence="1 6">Belongs to the Nudix hydrolase family. CPSF5 subfamily.</text>
</comment>
<comment type="caution">
    <text evidence="9">The sequence shown here is derived from an EMBL/GenBank/DDBJ whole genome shotgun (WGS) entry which is preliminary data.</text>
</comment>
<dbReference type="SUPFAM" id="SSF55811">
    <property type="entry name" value="Nudix"/>
    <property type="match status" value="1"/>
</dbReference>
<dbReference type="AlphaFoldDB" id="A0AAW1S6R1"/>
<dbReference type="PROSITE" id="PS51462">
    <property type="entry name" value="NUDIX"/>
    <property type="match status" value="1"/>
</dbReference>
<proteinExistence type="inferred from homology"/>
<name>A0AAW1S6R1_9CHLO</name>
<dbReference type="GO" id="GO:0031124">
    <property type="term" value="P:mRNA 3'-end processing"/>
    <property type="evidence" value="ECO:0007669"/>
    <property type="project" value="InterPro"/>
</dbReference>
<evidence type="ECO:0000313" key="9">
    <source>
        <dbReference type="EMBL" id="KAK9842055.1"/>
    </source>
</evidence>
<feature type="region of interest" description="Disordered" evidence="7">
    <location>
        <begin position="209"/>
        <end position="230"/>
    </location>
</feature>
<sequence length="230" mass="25545">MAAGTGQTAVTLYPVGNYNFGVKAPIIDKDATFEEALARMQQKYAREGARRSVEAVLLVHEHHHPHVLLLQVGSSFFKLPGGRLRPGENEVDGLKRKLTNKLAPEAAALKTDWEVGECLGTFWRPSFDLAMFPYLPAHCTRPKEVRKLFLVPLPEKCYFAVPKNLKLLAVPLFELYDNVARYGPLIAALPSFLSRLRFTLAGDPVQQPLPALPAPGAAETHREDMEEVYG</sequence>
<evidence type="ECO:0000256" key="2">
    <source>
        <dbReference type="ARBA" id="ARBA00022664"/>
    </source>
</evidence>
<dbReference type="InterPro" id="IPR015797">
    <property type="entry name" value="NUDIX_hydrolase-like_dom_sf"/>
</dbReference>
<dbReference type="GO" id="GO:0003729">
    <property type="term" value="F:mRNA binding"/>
    <property type="evidence" value="ECO:0007669"/>
    <property type="project" value="UniProtKB-UniRule"/>
</dbReference>
<keyword evidence="10" id="KW-1185">Reference proteome</keyword>
<feature type="domain" description="Nudix hydrolase" evidence="8">
    <location>
        <begin position="49"/>
        <end position="174"/>
    </location>
</feature>
<gene>
    <name evidence="9" type="ORF">WJX81_006462</name>
</gene>
<comment type="function">
    <text evidence="5">Component of the cleavage factor Im (CFIm) complex that plays a key role in pre-mRNA 3'-processing. Involved in association with CPSF6 or CPSF7 in pre-MRNA 3'-end poly(A) site cleavage and poly(A) addition. NUDT21/CPSF5 binds to cleavage and polyadenylation RNA substrates. The homodimer mediates simultaneous sequence-specific recognition of two 5'-UGUA-3' elements within the pre-mRNA. Binds to, but does not hydrolyze mono- and di-adenosine nucleotides. May have a role in mRNA export.</text>
</comment>
<organism evidence="9 10">
    <name type="scientific">Elliptochloris bilobata</name>
    <dbReference type="NCBI Taxonomy" id="381761"/>
    <lineage>
        <taxon>Eukaryota</taxon>
        <taxon>Viridiplantae</taxon>
        <taxon>Chlorophyta</taxon>
        <taxon>core chlorophytes</taxon>
        <taxon>Trebouxiophyceae</taxon>
        <taxon>Trebouxiophyceae incertae sedis</taxon>
        <taxon>Elliptochloris clade</taxon>
        <taxon>Elliptochloris</taxon>
    </lineage>
</organism>
<keyword evidence="3 6" id="KW-0694">RNA-binding</keyword>
<comment type="subcellular location">
    <subcellularLocation>
        <location evidence="6">Nucleus</location>
    </subcellularLocation>
    <text evidence="6">In punctate subnuclear structures localized adjacent to nuclear speckles, called paraspeckles.</text>
</comment>
<dbReference type="PIRSF" id="PIRSF017888">
    <property type="entry name" value="CPSF-25"/>
    <property type="match status" value="1"/>
</dbReference>
<dbReference type="PANTHER" id="PTHR13047">
    <property type="entry name" value="PRE-MRNA CLEAVAGE FACTOR IM, 25KD SUBUNIT"/>
    <property type="match status" value="1"/>
</dbReference>
<evidence type="ECO:0000256" key="7">
    <source>
        <dbReference type="SAM" id="MobiDB-lite"/>
    </source>
</evidence>
<comment type="subunit">
    <text evidence="6">Homodimer. Component of the cleavage factor Im (CFIm) complex.</text>
</comment>
<dbReference type="Pfam" id="PF13869">
    <property type="entry name" value="NUDIX_2"/>
    <property type="match status" value="1"/>
</dbReference>
<dbReference type="CDD" id="cd18871">
    <property type="entry name" value="NUDIX_Cfim25_Nudt21"/>
    <property type="match status" value="1"/>
</dbReference>
<reference evidence="9 10" key="1">
    <citation type="journal article" date="2024" name="Nat. Commun.">
        <title>Phylogenomics reveals the evolutionary origins of lichenization in chlorophyte algae.</title>
        <authorList>
            <person name="Puginier C."/>
            <person name="Libourel C."/>
            <person name="Otte J."/>
            <person name="Skaloud P."/>
            <person name="Haon M."/>
            <person name="Grisel S."/>
            <person name="Petersen M."/>
            <person name="Berrin J.G."/>
            <person name="Delaux P.M."/>
            <person name="Dal Grande F."/>
            <person name="Keller J."/>
        </authorList>
    </citation>
    <scope>NUCLEOTIDE SEQUENCE [LARGE SCALE GENOMIC DNA]</scope>
    <source>
        <strain evidence="9 10">SAG 245.80</strain>
    </source>
</reference>
<evidence type="ECO:0000313" key="10">
    <source>
        <dbReference type="Proteomes" id="UP001445335"/>
    </source>
</evidence>